<evidence type="ECO:0000313" key="9">
    <source>
        <dbReference type="Proteomes" id="UP000326354"/>
    </source>
</evidence>
<keyword evidence="5 6" id="KW-0456">Lyase</keyword>
<keyword evidence="1 6" id="KW-0547">Nucleotide-binding</keyword>
<gene>
    <name evidence="6" type="primary">nnrD</name>
    <name evidence="8" type="ORF">UABAM_02430</name>
</gene>
<feature type="binding site" evidence="6">
    <location>
        <position position="108"/>
    </location>
    <ligand>
        <name>(6S)-NADPHX</name>
        <dbReference type="ChEBI" id="CHEBI:64076"/>
    </ligand>
</feature>
<reference evidence="8 9" key="1">
    <citation type="submission" date="2019-08" db="EMBL/GenBank/DDBJ databases">
        <title>Complete genome sequence of Candidatus Uab amorphum.</title>
        <authorList>
            <person name="Shiratori T."/>
            <person name="Suzuki S."/>
            <person name="Kakizawa Y."/>
            <person name="Ishida K."/>
        </authorList>
    </citation>
    <scope>NUCLEOTIDE SEQUENCE [LARGE SCALE GENOMIC DNA]</scope>
    <source>
        <strain evidence="8 9">SRT547</strain>
    </source>
</reference>
<sequence length="288" mass="30649">MEQIQTLPKLSPRKQNAHKGSCGKVFIIAGSRGMMGAAYLTTESVLRSGAGLVTLATPDSEQRVAATKLTCAMTYPLPSTSTGAVSFMARSNIVDVTNECQAVAIGPGMSQHHYTQEFIYDVIPRLRAPIVIDADALNALCDRSDVLKKRSAPTIVTPHPGEFSRLVGKPINEIVENGKEIAMQFARDHNCVVVLKVAPAIVVSHDSYYENTTGNPGMATGGSGDVLTGVITALLAQGFSAFAAAQLGVYLHGAAGDLCKEYIGEYGMIASDILQFLPHAFQIHLSQE</sequence>
<protein>
    <recommendedName>
        <fullName evidence="6">ADP-dependent (S)-NAD(P)H-hydrate dehydratase</fullName>
        <ecNumber evidence="6">4.2.1.136</ecNumber>
    </recommendedName>
    <alternativeName>
        <fullName evidence="6">ADP-dependent NAD(P)HX dehydratase</fullName>
    </alternativeName>
</protein>
<accession>A0A5S9ILS7</accession>
<dbReference type="SUPFAM" id="SSF53613">
    <property type="entry name" value="Ribokinase-like"/>
    <property type="match status" value="1"/>
</dbReference>
<dbReference type="NCBIfam" id="TIGR00196">
    <property type="entry name" value="yjeF_cterm"/>
    <property type="match status" value="1"/>
</dbReference>
<evidence type="ECO:0000256" key="2">
    <source>
        <dbReference type="ARBA" id="ARBA00022840"/>
    </source>
</evidence>
<dbReference type="PROSITE" id="PS01050">
    <property type="entry name" value="YJEF_C_2"/>
    <property type="match status" value="1"/>
</dbReference>
<keyword evidence="3 6" id="KW-0521">NADP</keyword>
<comment type="caution">
    <text evidence="6">Lacks conserved residue(s) required for the propagation of feature annotation.</text>
</comment>
<comment type="subunit">
    <text evidence="6">Homotetramer.</text>
</comment>
<dbReference type="Proteomes" id="UP000326354">
    <property type="component" value="Chromosome"/>
</dbReference>
<keyword evidence="9" id="KW-1185">Reference proteome</keyword>
<comment type="function">
    <text evidence="6">Catalyzes the dehydration of the S-form of NAD(P)HX at the expense of ADP, which is converted to AMP. Together with NAD(P)HX epimerase, which catalyzes the epimerization of the S- and R-forms, the enzyme allows the repair of both epimers of NAD(P)HX, a damaged form of NAD(P)H that is a result of enzymatic or heat-dependent hydration.</text>
</comment>
<dbReference type="InterPro" id="IPR029056">
    <property type="entry name" value="Ribokinase-like"/>
</dbReference>
<organism evidence="8 9">
    <name type="scientific">Uabimicrobium amorphum</name>
    <dbReference type="NCBI Taxonomy" id="2596890"/>
    <lineage>
        <taxon>Bacteria</taxon>
        <taxon>Pseudomonadati</taxon>
        <taxon>Planctomycetota</taxon>
        <taxon>Candidatus Uabimicrobiia</taxon>
        <taxon>Candidatus Uabimicrobiales</taxon>
        <taxon>Candidatus Uabimicrobiaceae</taxon>
        <taxon>Candidatus Uabimicrobium</taxon>
    </lineage>
</organism>
<dbReference type="EMBL" id="AP019860">
    <property type="protein sequence ID" value="BBM84074.1"/>
    <property type="molecule type" value="Genomic_DNA"/>
</dbReference>
<dbReference type="HAMAP" id="MF_01965">
    <property type="entry name" value="NADHX_dehydratase"/>
    <property type="match status" value="1"/>
</dbReference>
<evidence type="ECO:0000256" key="5">
    <source>
        <dbReference type="ARBA" id="ARBA00023239"/>
    </source>
</evidence>
<dbReference type="GO" id="GO:0052856">
    <property type="term" value="F:NAD(P)HX epimerase activity"/>
    <property type="evidence" value="ECO:0007669"/>
    <property type="project" value="TreeGrafter"/>
</dbReference>
<evidence type="ECO:0000256" key="6">
    <source>
        <dbReference type="HAMAP-Rule" id="MF_01965"/>
    </source>
</evidence>
<dbReference type="AlphaFoldDB" id="A0A5S9ILS7"/>
<evidence type="ECO:0000259" key="7">
    <source>
        <dbReference type="PROSITE" id="PS51383"/>
    </source>
</evidence>
<dbReference type="KEGG" id="uam:UABAM_02430"/>
<dbReference type="PANTHER" id="PTHR12592">
    <property type="entry name" value="ATP-DEPENDENT (S)-NAD(P)H-HYDRATE DEHYDRATASE FAMILY MEMBER"/>
    <property type="match status" value="1"/>
</dbReference>
<comment type="catalytic activity">
    <reaction evidence="6">
        <text>(6S)-NADPHX + ADP = AMP + phosphate + NADPH + H(+)</text>
        <dbReference type="Rhea" id="RHEA:32235"/>
        <dbReference type="ChEBI" id="CHEBI:15378"/>
        <dbReference type="ChEBI" id="CHEBI:43474"/>
        <dbReference type="ChEBI" id="CHEBI:57783"/>
        <dbReference type="ChEBI" id="CHEBI:64076"/>
        <dbReference type="ChEBI" id="CHEBI:456215"/>
        <dbReference type="ChEBI" id="CHEBI:456216"/>
        <dbReference type="EC" id="4.2.1.136"/>
    </reaction>
</comment>
<keyword evidence="4 6" id="KW-0520">NAD</keyword>
<dbReference type="PROSITE" id="PS51383">
    <property type="entry name" value="YJEF_C_3"/>
    <property type="match status" value="1"/>
</dbReference>
<comment type="cofactor">
    <cofactor evidence="6">
        <name>Mg(2+)</name>
        <dbReference type="ChEBI" id="CHEBI:18420"/>
    </cofactor>
</comment>
<dbReference type="PANTHER" id="PTHR12592:SF0">
    <property type="entry name" value="ATP-DEPENDENT (S)-NAD(P)H-HYDRATE DEHYDRATASE"/>
    <property type="match status" value="1"/>
</dbReference>
<evidence type="ECO:0000256" key="4">
    <source>
        <dbReference type="ARBA" id="ARBA00023027"/>
    </source>
</evidence>
<name>A0A5S9ILS7_UABAM</name>
<evidence type="ECO:0000256" key="1">
    <source>
        <dbReference type="ARBA" id="ARBA00022741"/>
    </source>
</evidence>
<dbReference type="GO" id="GO:0052855">
    <property type="term" value="F:ADP-dependent NAD(P)H-hydrate dehydratase activity"/>
    <property type="evidence" value="ECO:0007669"/>
    <property type="project" value="UniProtKB-UniRule"/>
</dbReference>
<feature type="binding site" evidence="6">
    <location>
        <position position="224"/>
    </location>
    <ligand>
        <name>AMP</name>
        <dbReference type="ChEBI" id="CHEBI:456215"/>
    </ligand>
</feature>
<dbReference type="InterPro" id="IPR017953">
    <property type="entry name" value="Carbohydrate_kinase_pred_CS"/>
</dbReference>
<keyword evidence="2 6" id="KW-0067">ATP-binding</keyword>
<dbReference type="GO" id="GO:0046496">
    <property type="term" value="P:nicotinamide nucleotide metabolic process"/>
    <property type="evidence" value="ECO:0007669"/>
    <property type="project" value="UniProtKB-UniRule"/>
</dbReference>
<feature type="binding site" evidence="6">
    <location>
        <position position="37"/>
    </location>
    <ligand>
        <name>(6S)-NADPHX</name>
        <dbReference type="ChEBI" id="CHEBI:64076"/>
    </ligand>
</feature>
<dbReference type="RefSeq" id="WP_151968252.1">
    <property type="nucleotide sequence ID" value="NZ_AP019860.1"/>
</dbReference>
<dbReference type="CDD" id="cd01171">
    <property type="entry name" value="YXKO-related"/>
    <property type="match status" value="1"/>
</dbReference>
<dbReference type="GO" id="GO:0110051">
    <property type="term" value="P:metabolite repair"/>
    <property type="evidence" value="ECO:0007669"/>
    <property type="project" value="TreeGrafter"/>
</dbReference>
<dbReference type="Gene3D" id="3.40.1190.20">
    <property type="match status" value="1"/>
</dbReference>
<evidence type="ECO:0000256" key="3">
    <source>
        <dbReference type="ARBA" id="ARBA00022857"/>
    </source>
</evidence>
<evidence type="ECO:0000313" key="8">
    <source>
        <dbReference type="EMBL" id="BBM84074.1"/>
    </source>
</evidence>
<feature type="binding site" evidence="6">
    <location>
        <position position="225"/>
    </location>
    <ligand>
        <name>(6S)-NADPHX</name>
        <dbReference type="ChEBI" id="CHEBI:64076"/>
    </ligand>
</feature>
<comment type="catalytic activity">
    <reaction evidence="6">
        <text>(6S)-NADHX + ADP = AMP + phosphate + NADH + H(+)</text>
        <dbReference type="Rhea" id="RHEA:32223"/>
        <dbReference type="ChEBI" id="CHEBI:15378"/>
        <dbReference type="ChEBI" id="CHEBI:43474"/>
        <dbReference type="ChEBI" id="CHEBI:57945"/>
        <dbReference type="ChEBI" id="CHEBI:64074"/>
        <dbReference type="ChEBI" id="CHEBI:456215"/>
        <dbReference type="ChEBI" id="CHEBI:456216"/>
        <dbReference type="EC" id="4.2.1.136"/>
    </reaction>
</comment>
<proteinExistence type="inferred from homology"/>
<comment type="similarity">
    <text evidence="6">Belongs to the NnrD/CARKD family.</text>
</comment>
<dbReference type="InterPro" id="IPR000631">
    <property type="entry name" value="CARKD"/>
</dbReference>
<dbReference type="Pfam" id="PF01256">
    <property type="entry name" value="Carb_kinase"/>
    <property type="match status" value="1"/>
</dbReference>
<feature type="binding site" evidence="6">
    <location>
        <position position="159"/>
    </location>
    <ligand>
        <name>(6S)-NADPHX</name>
        <dbReference type="ChEBI" id="CHEBI:64076"/>
    </ligand>
</feature>
<dbReference type="OrthoDB" id="9806925at2"/>
<dbReference type="EC" id="4.2.1.136" evidence="6"/>
<dbReference type="GO" id="GO:0005524">
    <property type="term" value="F:ATP binding"/>
    <property type="evidence" value="ECO:0007669"/>
    <property type="project" value="UniProtKB-KW"/>
</dbReference>
<feature type="domain" description="YjeF C-terminal" evidence="7">
    <location>
        <begin position="2"/>
        <end position="284"/>
    </location>
</feature>